<dbReference type="STRING" id="1314674.A0A0D7BCG5"/>
<dbReference type="InterPro" id="IPR002716">
    <property type="entry name" value="PIN_dom"/>
</dbReference>
<keyword evidence="4" id="KW-1185">Reference proteome</keyword>
<dbReference type="InterPro" id="IPR029060">
    <property type="entry name" value="PIN-like_dom_sf"/>
</dbReference>
<proteinExistence type="predicted"/>
<dbReference type="PANTHER" id="PTHR16161">
    <property type="entry name" value="TRANSCRIPTIONAL PROTEIN SWT1"/>
    <property type="match status" value="1"/>
</dbReference>
<name>A0A0D7BCG5_9AGAR</name>
<sequence length="436" mass="49891">MCLSIYLQGHWTLCSEHYGSHNITSYKPSELAASYETAPSDITLERFNKIADEDVEMQVCGMFLLQLYQPPLVEQATFLVVDTNILIHHLDTLVQFVVDVEKYDAPVVVIVPGVVINELDGHKKNRDLKWYISTASTWLLKKVREHKKVRGQGTKETLRKSGNWRVKSSDDVILDRLNDYLILDCCLYFSRIKRTILWSADYNLCIEAQSEGIETVENTPGDRKKWSSLFVVRSLFPGLDESRVRFESKKVASLNRKTKLVDDGAVNPVATTDSDAMDVDSSGQDDEDEIMSRSDSRDRLHEQVRAHFTTLLQETVYLNGRDEIEQVQSRHGTPSMHAPAWHKNRKPVAQWTASECVSWLDSKKKCLATQPRLDVFLQAPRSGRGSRVGREWSRADWHKILVALRKIGEDWEDSILLENVDALSTMVEFVYDQPFA</sequence>
<organism evidence="3 4">
    <name type="scientific">Cylindrobasidium torrendii FP15055 ss-10</name>
    <dbReference type="NCBI Taxonomy" id="1314674"/>
    <lineage>
        <taxon>Eukaryota</taxon>
        <taxon>Fungi</taxon>
        <taxon>Dikarya</taxon>
        <taxon>Basidiomycota</taxon>
        <taxon>Agaricomycotina</taxon>
        <taxon>Agaricomycetes</taxon>
        <taxon>Agaricomycetidae</taxon>
        <taxon>Agaricales</taxon>
        <taxon>Marasmiineae</taxon>
        <taxon>Physalacriaceae</taxon>
        <taxon>Cylindrobasidium</taxon>
    </lineage>
</organism>
<dbReference type="OrthoDB" id="2017974at2759"/>
<evidence type="ECO:0000313" key="4">
    <source>
        <dbReference type="Proteomes" id="UP000054007"/>
    </source>
</evidence>
<evidence type="ECO:0000259" key="2">
    <source>
        <dbReference type="SMART" id="SM00670"/>
    </source>
</evidence>
<dbReference type="CDD" id="cd18727">
    <property type="entry name" value="PIN_Swt1-like"/>
    <property type="match status" value="1"/>
</dbReference>
<reference evidence="3 4" key="1">
    <citation type="journal article" date="2015" name="Fungal Genet. Biol.">
        <title>Evolution of novel wood decay mechanisms in Agaricales revealed by the genome sequences of Fistulina hepatica and Cylindrobasidium torrendii.</title>
        <authorList>
            <person name="Floudas D."/>
            <person name="Held B.W."/>
            <person name="Riley R."/>
            <person name="Nagy L.G."/>
            <person name="Koehler G."/>
            <person name="Ransdell A.S."/>
            <person name="Younus H."/>
            <person name="Chow J."/>
            <person name="Chiniquy J."/>
            <person name="Lipzen A."/>
            <person name="Tritt A."/>
            <person name="Sun H."/>
            <person name="Haridas S."/>
            <person name="LaButti K."/>
            <person name="Ohm R.A."/>
            <person name="Kues U."/>
            <person name="Blanchette R.A."/>
            <person name="Grigoriev I.V."/>
            <person name="Minto R.E."/>
            <person name="Hibbett D.S."/>
        </authorList>
    </citation>
    <scope>NUCLEOTIDE SEQUENCE [LARGE SCALE GENOMIC DNA]</scope>
    <source>
        <strain evidence="3 4">FP15055 ss-10</strain>
    </source>
</reference>
<evidence type="ECO:0000256" key="1">
    <source>
        <dbReference type="SAM" id="MobiDB-lite"/>
    </source>
</evidence>
<feature type="compositionally biased region" description="Acidic residues" evidence="1">
    <location>
        <begin position="275"/>
        <end position="289"/>
    </location>
</feature>
<feature type="domain" description="PIN" evidence="2">
    <location>
        <begin position="77"/>
        <end position="206"/>
    </location>
</feature>
<dbReference type="AlphaFoldDB" id="A0A0D7BCG5"/>
<dbReference type="Gene3D" id="3.40.50.1010">
    <property type="entry name" value="5'-nuclease"/>
    <property type="match status" value="1"/>
</dbReference>
<dbReference type="SUPFAM" id="SSF88723">
    <property type="entry name" value="PIN domain-like"/>
    <property type="match status" value="1"/>
</dbReference>
<gene>
    <name evidence="3" type="ORF">CYLTODRAFT_396174</name>
</gene>
<dbReference type="Proteomes" id="UP000054007">
    <property type="component" value="Unassembled WGS sequence"/>
</dbReference>
<feature type="region of interest" description="Disordered" evidence="1">
    <location>
        <begin position="266"/>
        <end position="298"/>
    </location>
</feature>
<dbReference type="GO" id="GO:0004540">
    <property type="term" value="F:RNA nuclease activity"/>
    <property type="evidence" value="ECO:0007669"/>
    <property type="project" value="UniProtKB-ARBA"/>
</dbReference>
<protein>
    <recommendedName>
        <fullName evidence="2">PIN domain-containing protein</fullName>
    </recommendedName>
</protein>
<dbReference type="EMBL" id="KN880513">
    <property type="protein sequence ID" value="KIY67945.1"/>
    <property type="molecule type" value="Genomic_DNA"/>
</dbReference>
<dbReference type="GO" id="GO:0005634">
    <property type="term" value="C:nucleus"/>
    <property type="evidence" value="ECO:0007669"/>
    <property type="project" value="TreeGrafter"/>
</dbReference>
<dbReference type="Pfam" id="PF13638">
    <property type="entry name" value="PIN_4"/>
    <property type="match status" value="1"/>
</dbReference>
<dbReference type="PANTHER" id="PTHR16161:SF0">
    <property type="entry name" value="TRANSCRIPTIONAL PROTEIN SWT1"/>
    <property type="match status" value="1"/>
</dbReference>
<dbReference type="InterPro" id="IPR052626">
    <property type="entry name" value="SWT1_Regulator"/>
</dbReference>
<accession>A0A0D7BCG5</accession>
<dbReference type="SMART" id="SM00670">
    <property type="entry name" value="PINc"/>
    <property type="match status" value="1"/>
</dbReference>
<evidence type="ECO:0000313" key="3">
    <source>
        <dbReference type="EMBL" id="KIY67945.1"/>
    </source>
</evidence>